<evidence type="ECO:0000313" key="5">
    <source>
        <dbReference type="Proteomes" id="UP000027142"/>
    </source>
</evidence>
<dbReference type="OrthoDB" id="9783944at2"/>
<evidence type="ECO:0000259" key="2">
    <source>
        <dbReference type="Pfam" id="PF00188"/>
    </source>
</evidence>
<dbReference type="AlphaFoldDB" id="A0A060LXL8"/>
<dbReference type="SUPFAM" id="SSF55797">
    <property type="entry name" value="PR-1-like"/>
    <property type="match status" value="1"/>
</dbReference>
<dbReference type="InterPro" id="IPR014044">
    <property type="entry name" value="CAP_dom"/>
</dbReference>
<evidence type="ECO:0000256" key="1">
    <source>
        <dbReference type="SAM" id="Phobius"/>
    </source>
</evidence>
<dbReference type="EMBL" id="CP003923">
    <property type="protein sequence ID" value="AIC94947.1"/>
    <property type="molecule type" value="Genomic_DNA"/>
</dbReference>
<name>A0A060LXL8_9BACI</name>
<accession>A0A060LXL8</accession>
<feature type="domain" description="CAP-associated" evidence="3">
    <location>
        <begin position="76"/>
        <end position="215"/>
    </location>
</feature>
<keyword evidence="1" id="KW-1133">Transmembrane helix</keyword>
<feature type="transmembrane region" description="Helical" evidence="1">
    <location>
        <begin position="5"/>
        <end position="22"/>
    </location>
</feature>
<evidence type="ECO:0000259" key="3">
    <source>
        <dbReference type="Pfam" id="PF14504"/>
    </source>
</evidence>
<evidence type="ECO:0000313" key="4">
    <source>
        <dbReference type="EMBL" id="AIC94947.1"/>
    </source>
</evidence>
<dbReference type="RefSeq" id="WP_051667556.1">
    <property type="nucleotide sequence ID" value="NZ_CP003923.1"/>
</dbReference>
<dbReference type="PANTHER" id="PTHR31157">
    <property type="entry name" value="SCP DOMAIN-CONTAINING PROTEIN"/>
    <property type="match status" value="1"/>
</dbReference>
<organism evidence="4 5">
    <name type="scientific">Shouchella lehensis G1</name>
    <dbReference type="NCBI Taxonomy" id="1246626"/>
    <lineage>
        <taxon>Bacteria</taxon>
        <taxon>Bacillati</taxon>
        <taxon>Bacillota</taxon>
        <taxon>Bacilli</taxon>
        <taxon>Bacillales</taxon>
        <taxon>Bacillaceae</taxon>
        <taxon>Shouchella</taxon>
    </lineage>
</organism>
<feature type="domain" description="SCP" evidence="2">
    <location>
        <begin position="247"/>
        <end position="356"/>
    </location>
</feature>
<keyword evidence="1" id="KW-0472">Membrane</keyword>
<dbReference type="PANTHER" id="PTHR31157:SF26">
    <property type="entry name" value="SCP-LIKE EXTRACELLULAR PROTEIN"/>
    <property type="match status" value="1"/>
</dbReference>
<dbReference type="eggNOG" id="COG2340">
    <property type="taxonomic scope" value="Bacteria"/>
</dbReference>
<dbReference type="HOGENOM" id="CLU_048708_0_1_9"/>
<dbReference type="Gene3D" id="3.40.33.10">
    <property type="entry name" value="CAP"/>
    <property type="match status" value="1"/>
</dbReference>
<gene>
    <name evidence="4" type="ORF">BleG1_2369</name>
</gene>
<protein>
    <submittedName>
        <fullName evidence="4">Uncharacterized protein</fullName>
    </submittedName>
</protein>
<dbReference type="InterPro" id="IPR029410">
    <property type="entry name" value="CAP_assoc"/>
</dbReference>
<dbReference type="KEGG" id="ble:BleG1_2369"/>
<keyword evidence="1" id="KW-0812">Transmembrane</keyword>
<dbReference type="Pfam" id="PF00188">
    <property type="entry name" value="CAP"/>
    <property type="match status" value="1"/>
</dbReference>
<dbReference type="Proteomes" id="UP000027142">
    <property type="component" value="Chromosome"/>
</dbReference>
<dbReference type="PATRIC" id="fig|1246626.3.peg.2369"/>
<dbReference type="Pfam" id="PF14504">
    <property type="entry name" value="CAP_assoc_N"/>
    <property type="match status" value="1"/>
</dbReference>
<reference evidence="4 5" key="1">
    <citation type="journal article" date="2014" name="Gene">
        <title>A comparative genomic analysis of the alkalitolerant soil bacterium Bacillus lehensis G1.</title>
        <authorList>
            <person name="Noor Y.M."/>
            <person name="Samsulrizal N.H."/>
            <person name="Jema'on N.A."/>
            <person name="Low K.O."/>
            <person name="Ramli A.N."/>
            <person name="Alias N.I."/>
            <person name="Damis S.I."/>
            <person name="Fuzi S.F."/>
            <person name="Isa M.N."/>
            <person name="Murad A.M."/>
            <person name="Raih M.F."/>
            <person name="Bakar F.D."/>
            <person name="Najimudin N."/>
            <person name="Mahadi N.M."/>
            <person name="Illias R.M."/>
        </authorList>
    </citation>
    <scope>NUCLEOTIDE SEQUENCE [LARGE SCALE GENOMIC DNA]</scope>
    <source>
        <strain evidence="4 5">G1</strain>
    </source>
</reference>
<keyword evidence="5" id="KW-1185">Reference proteome</keyword>
<proteinExistence type="predicted"/>
<dbReference type="InterPro" id="IPR035940">
    <property type="entry name" value="CAP_sf"/>
</dbReference>
<sequence>MNKRLSLLMVLTVMLVILIYYYRQIPPEPVAGQFLTTKQPSLHMDYAARVTPALLTDGEVVEETDLPFNQHIGLLMGASEEDLLEWLGEPNRIDPSAFGYHTWVYNLIDDGYLTVGVEDGNVTTVVANGAPIQRFLGEQQHSYEALNRMFLFEDRIPLEMEQGLYTFQLSEQDMKMRPLAQIGDYWVQFYMDVHTNQLSSVRLLSNEVLLSQQPYSFGYTNELPEKQVLDSSELAAVDKANEKQIFELTNTIRKKFELEPFVWSDEVAKVALDHSKDMFKDDYFDHVSPTFGTLSDRFHAGSVLFTDAGENIAYNYVDGIAAVEGWLNSDSHRIVLLHEKFTHLGVGVHHAYYTQNFLFEG</sequence>
<dbReference type="CDD" id="cd05379">
    <property type="entry name" value="CAP_bacterial"/>
    <property type="match status" value="1"/>
</dbReference>
<dbReference type="STRING" id="1246626.BleG1_2369"/>